<accession>A0A2T5GAL5</accession>
<evidence type="ECO:0000256" key="1">
    <source>
        <dbReference type="SAM" id="MobiDB-lite"/>
    </source>
</evidence>
<comment type="caution">
    <text evidence="2">The sequence shown here is derived from an EMBL/GenBank/DDBJ whole genome shotgun (WGS) entry which is preliminary data.</text>
</comment>
<protein>
    <recommendedName>
        <fullName evidence="4">Sporulation protein YunB</fullName>
    </recommendedName>
</protein>
<evidence type="ECO:0008006" key="4">
    <source>
        <dbReference type="Google" id="ProtNLM"/>
    </source>
</evidence>
<sequence length="310" mass="33486">MAELCPQPRGPGGPRPLRGSTLRNAEASASPGSRGFFWFRRFGGGRGFSSNALRFSPIRRLSRLRGAYDFLQEAEESGAGEGNAVRQRKRWGIVALLLLASAYLALFQLERHVAPVVQDAAEVRALQWAHESLQGALKDIVADEQLLGDLFLRHTNASGELVAVSLDSRAVLRLESRAYEGINAYLAGLGKKEIRVPAGVATGHELFASMGPLVPVHVIPVGAAEVSLLPTVEETGINNVHLTLYLVVRTHVRVVVPFSGKVVLFEDRIPVAQELIVGKVPVYYFHGGSVVPLVPSPPSEAGPKDSLPER</sequence>
<feature type="region of interest" description="Disordered" evidence="1">
    <location>
        <begin position="1"/>
        <end position="31"/>
    </location>
</feature>
<reference evidence="2 3" key="1">
    <citation type="submission" date="2017-08" db="EMBL/GenBank/DDBJ databases">
        <title>Burning lignite coal seam in the remote Altai Mountains harbors a hydrogen-driven thermophilic microbial community.</title>
        <authorList>
            <person name="Kadnikov V.V."/>
            <person name="Mardanov A.V."/>
            <person name="Ivasenko D."/>
            <person name="Beletsky A.V."/>
            <person name="Karnachuk O.V."/>
            <person name="Ravin N.V."/>
        </authorList>
    </citation>
    <scope>NUCLEOTIDE SEQUENCE [LARGE SCALE GENOMIC DNA]</scope>
    <source>
        <strain evidence="2">AL31</strain>
    </source>
</reference>
<organism evidence="2 3">
    <name type="scientific">Brockia lithotrophica</name>
    <dbReference type="NCBI Taxonomy" id="933949"/>
    <lineage>
        <taxon>Bacteria</taxon>
        <taxon>Bacillati</taxon>
        <taxon>Bacillota</taxon>
        <taxon>Bacilli</taxon>
        <taxon>Bacillales</taxon>
        <taxon>Bacillales Family X. Incertae Sedis</taxon>
        <taxon>Brockia</taxon>
    </lineage>
</organism>
<dbReference type="InterPro" id="IPR014197">
    <property type="entry name" value="Sporulation_prot_YunB"/>
</dbReference>
<evidence type="ECO:0000313" key="2">
    <source>
        <dbReference type="EMBL" id="PTQ53221.1"/>
    </source>
</evidence>
<dbReference type="Proteomes" id="UP000244016">
    <property type="component" value="Unassembled WGS sequence"/>
</dbReference>
<dbReference type="AlphaFoldDB" id="A0A2T5GAL5"/>
<evidence type="ECO:0000313" key="3">
    <source>
        <dbReference type="Proteomes" id="UP000244016"/>
    </source>
</evidence>
<proteinExistence type="predicted"/>
<dbReference type="EMBL" id="PEBW01000001">
    <property type="protein sequence ID" value="PTQ53221.1"/>
    <property type="molecule type" value="Genomic_DNA"/>
</dbReference>
<gene>
    <name evidence="2" type="ORF">BLITH_0301</name>
</gene>
<dbReference type="Pfam" id="PF09560">
    <property type="entry name" value="Spore_YunB"/>
    <property type="match status" value="1"/>
</dbReference>
<name>A0A2T5GAL5_9BACL</name>
<dbReference type="NCBIfam" id="TIGR02832">
    <property type="entry name" value="spo_yunB"/>
    <property type="match status" value="1"/>
</dbReference>